<dbReference type="Proteomes" id="UP000662637">
    <property type="component" value="Unassembled WGS sequence"/>
</dbReference>
<organism evidence="3">
    <name type="scientific">Marmota monax</name>
    <name type="common">Woodchuck</name>
    <dbReference type="NCBI Taxonomy" id="9995"/>
    <lineage>
        <taxon>Eukaryota</taxon>
        <taxon>Metazoa</taxon>
        <taxon>Chordata</taxon>
        <taxon>Craniata</taxon>
        <taxon>Vertebrata</taxon>
        <taxon>Euteleostomi</taxon>
        <taxon>Mammalia</taxon>
        <taxon>Eutheria</taxon>
        <taxon>Euarchontoglires</taxon>
        <taxon>Glires</taxon>
        <taxon>Rodentia</taxon>
        <taxon>Sciuromorpha</taxon>
        <taxon>Sciuridae</taxon>
        <taxon>Xerinae</taxon>
        <taxon>Marmotini</taxon>
        <taxon>Marmota</taxon>
    </lineage>
</organism>
<feature type="compositionally biased region" description="Basic and acidic residues" evidence="1">
    <location>
        <begin position="230"/>
        <end position="241"/>
    </location>
</feature>
<feature type="region of interest" description="Disordered" evidence="1">
    <location>
        <begin position="220"/>
        <end position="241"/>
    </location>
</feature>
<evidence type="ECO:0000313" key="3">
    <source>
        <dbReference type="EMBL" id="VTJ54953.1"/>
    </source>
</evidence>
<protein>
    <submittedName>
        <fullName evidence="3">Uncharacterized protein</fullName>
    </submittedName>
</protein>
<accession>A0A5E4ACC0</accession>
<proteinExistence type="predicted"/>
<reference evidence="2" key="2">
    <citation type="submission" date="2020-08" db="EMBL/GenBank/DDBJ databases">
        <authorList>
            <person name="Shumante A."/>
            <person name="Zimin A.V."/>
            <person name="Puiu D."/>
            <person name="Salzberg S.L."/>
        </authorList>
    </citation>
    <scope>NUCLEOTIDE SEQUENCE</scope>
    <source>
        <strain evidence="2">WC2-LM</strain>
        <tissue evidence="2">Liver</tissue>
    </source>
</reference>
<dbReference type="EMBL" id="WJEC01000778">
    <property type="protein sequence ID" value="KAF7481043.1"/>
    <property type="molecule type" value="Genomic_DNA"/>
</dbReference>
<evidence type="ECO:0000256" key="1">
    <source>
        <dbReference type="SAM" id="MobiDB-lite"/>
    </source>
</evidence>
<evidence type="ECO:0000313" key="2">
    <source>
        <dbReference type="EMBL" id="KAF7481043.1"/>
    </source>
</evidence>
<sequence>MFSGIFTDKWPVLLPRHQPHAHTHPRGPPLLSAEMQALVQLTQQPMPTHGSLGSQPACGSPATMLTALTHPCHHLWVPATESKMHLLGHATVRVSRQPQYAPLGDLTALQAHKHPCPHTPTTDPFSQPSHDTFLAPTETCCSYRGTVPSQLHTFVPQGHPFRSTPFSKFSPIQIFSDLQLGTQTLDTRGLSPAPTTHARTHSPYSVVKVPIRPWKGARCPSRVQVPTPSARKEARPDLFVA</sequence>
<name>A0A5E4ACC0_MARMO</name>
<dbReference type="AlphaFoldDB" id="A0A5E4ACC0"/>
<reference evidence="3" key="1">
    <citation type="submission" date="2019-04" db="EMBL/GenBank/DDBJ databases">
        <authorList>
            <person name="Alioto T."/>
            <person name="Alioto T."/>
        </authorList>
    </citation>
    <scope>NUCLEOTIDE SEQUENCE [LARGE SCALE GENOMIC DNA]</scope>
</reference>
<dbReference type="EMBL" id="CABDUW010000043">
    <property type="protein sequence ID" value="VTJ54953.1"/>
    <property type="molecule type" value="Genomic_DNA"/>
</dbReference>
<gene>
    <name evidence="2" type="ORF">GHT09_007740</name>
    <name evidence="3" type="ORF">MONAX_5E039569</name>
</gene>